<evidence type="ECO:0000313" key="1">
    <source>
        <dbReference type="EMBL" id="QQP53667.1"/>
    </source>
</evidence>
<proteinExistence type="predicted"/>
<dbReference type="EMBL" id="CP045893">
    <property type="protein sequence ID" value="QQP53667.1"/>
    <property type="molecule type" value="Genomic_DNA"/>
</dbReference>
<name>A0A7T8KD19_CALRO</name>
<evidence type="ECO:0000313" key="2">
    <source>
        <dbReference type="Proteomes" id="UP000595437"/>
    </source>
</evidence>
<reference evidence="2" key="1">
    <citation type="submission" date="2021-01" db="EMBL/GenBank/DDBJ databases">
        <title>Caligus Genome Assembly.</title>
        <authorList>
            <person name="Gallardo-Escarate C."/>
        </authorList>
    </citation>
    <scope>NUCLEOTIDE SEQUENCE [LARGE SCALE GENOMIC DNA]</scope>
</reference>
<dbReference type="AlphaFoldDB" id="A0A7T8KD19"/>
<keyword evidence="2" id="KW-1185">Reference proteome</keyword>
<accession>A0A7T8KD19</accession>
<organism evidence="1 2">
    <name type="scientific">Caligus rogercresseyi</name>
    <name type="common">Sea louse</name>
    <dbReference type="NCBI Taxonomy" id="217165"/>
    <lineage>
        <taxon>Eukaryota</taxon>
        <taxon>Metazoa</taxon>
        <taxon>Ecdysozoa</taxon>
        <taxon>Arthropoda</taxon>
        <taxon>Crustacea</taxon>
        <taxon>Multicrustacea</taxon>
        <taxon>Hexanauplia</taxon>
        <taxon>Copepoda</taxon>
        <taxon>Siphonostomatoida</taxon>
        <taxon>Caligidae</taxon>
        <taxon>Caligus</taxon>
    </lineage>
</organism>
<sequence length="63" mass="7158">MNTFEVVETGSLWRWLQLLETLKTMNSSHKVLVVPCLVVHPPVEVGREGFRDPLLSCPLSRVI</sequence>
<protein>
    <submittedName>
        <fullName evidence="1">Uncharacterized protein</fullName>
    </submittedName>
</protein>
<gene>
    <name evidence="1" type="ORF">FKW44_006217</name>
</gene>
<dbReference type="Proteomes" id="UP000595437">
    <property type="component" value="Chromosome 4"/>
</dbReference>